<dbReference type="OrthoDB" id="517819at2"/>
<organism evidence="2 3">
    <name type="scientific">Dulcicalothrix desertica PCC 7102</name>
    <dbReference type="NCBI Taxonomy" id="232991"/>
    <lineage>
        <taxon>Bacteria</taxon>
        <taxon>Bacillati</taxon>
        <taxon>Cyanobacteriota</taxon>
        <taxon>Cyanophyceae</taxon>
        <taxon>Nostocales</taxon>
        <taxon>Calotrichaceae</taxon>
        <taxon>Dulcicalothrix</taxon>
    </lineage>
</organism>
<dbReference type="RefSeq" id="WP_127080662.1">
    <property type="nucleotide sequence ID" value="NZ_RSCL01000004.1"/>
</dbReference>
<keyword evidence="1" id="KW-1133">Transmembrane helix</keyword>
<accession>A0A3S1APF3</accession>
<feature type="transmembrane region" description="Helical" evidence="1">
    <location>
        <begin position="9"/>
        <end position="27"/>
    </location>
</feature>
<feature type="transmembrane region" description="Helical" evidence="1">
    <location>
        <begin position="68"/>
        <end position="95"/>
    </location>
</feature>
<keyword evidence="3" id="KW-1185">Reference proteome</keyword>
<keyword evidence="1" id="KW-0812">Transmembrane</keyword>
<evidence type="ECO:0000313" key="3">
    <source>
        <dbReference type="Proteomes" id="UP000271624"/>
    </source>
</evidence>
<evidence type="ECO:0000313" key="2">
    <source>
        <dbReference type="EMBL" id="RUT07805.1"/>
    </source>
</evidence>
<reference evidence="2" key="2">
    <citation type="journal article" date="2019" name="Genome Biol. Evol.">
        <title>Day and night: Metabolic profiles and evolutionary relationships of six axenic non-marine cyanobacteria.</title>
        <authorList>
            <person name="Will S.E."/>
            <person name="Henke P."/>
            <person name="Boedeker C."/>
            <person name="Huang S."/>
            <person name="Brinkmann H."/>
            <person name="Rohde M."/>
            <person name="Jarek M."/>
            <person name="Friedl T."/>
            <person name="Seufert S."/>
            <person name="Schumacher M."/>
            <person name="Overmann J."/>
            <person name="Neumann-Schaal M."/>
            <person name="Petersen J."/>
        </authorList>
    </citation>
    <scope>NUCLEOTIDE SEQUENCE [LARGE SCALE GENOMIC DNA]</scope>
    <source>
        <strain evidence="2">PCC 7102</strain>
    </source>
</reference>
<dbReference type="AlphaFoldDB" id="A0A3S1APF3"/>
<keyword evidence="1" id="KW-0472">Membrane</keyword>
<name>A0A3S1APF3_9CYAN</name>
<feature type="transmembrane region" description="Helical" evidence="1">
    <location>
        <begin position="33"/>
        <end position="56"/>
    </location>
</feature>
<proteinExistence type="predicted"/>
<gene>
    <name evidence="2" type="ORF">DSM106972_020650</name>
</gene>
<dbReference type="Proteomes" id="UP000271624">
    <property type="component" value="Unassembled WGS sequence"/>
</dbReference>
<evidence type="ECO:0000256" key="1">
    <source>
        <dbReference type="SAM" id="Phobius"/>
    </source>
</evidence>
<dbReference type="EMBL" id="RSCL01000004">
    <property type="protein sequence ID" value="RUT07805.1"/>
    <property type="molecule type" value="Genomic_DNA"/>
</dbReference>
<reference evidence="2" key="1">
    <citation type="submission" date="2018-12" db="EMBL/GenBank/DDBJ databases">
        <authorList>
            <person name="Will S."/>
            <person name="Neumann-Schaal M."/>
            <person name="Henke P."/>
        </authorList>
    </citation>
    <scope>NUCLEOTIDE SEQUENCE</scope>
    <source>
        <strain evidence="2">PCC 7102</strain>
    </source>
</reference>
<sequence>MSFNVGARIPLRSLILLCFAYNWLGWYLAAYHIVWLVGSVVTISVLAVIGQTTSWLESLIEFGSRTLVVVLFLSVSIALVASWSIIFSLVLMPLATAMLADMELRFTGLSKSDRFLLIVISAGLSLGFGETVDLFFLPSVRY</sequence>
<feature type="transmembrane region" description="Helical" evidence="1">
    <location>
        <begin position="115"/>
        <end position="137"/>
    </location>
</feature>
<comment type="caution">
    <text evidence="2">The sequence shown here is derived from an EMBL/GenBank/DDBJ whole genome shotgun (WGS) entry which is preliminary data.</text>
</comment>
<protein>
    <submittedName>
        <fullName evidence="2">Uncharacterized protein</fullName>
    </submittedName>
</protein>